<feature type="compositionally biased region" description="Low complexity" evidence="1">
    <location>
        <begin position="223"/>
        <end position="241"/>
    </location>
</feature>
<dbReference type="InterPro" id="IPR007201">
    <property type="entry name" value="Mei2-like_Rrm_C"/>
</dbReference>
<proteinExistence type="predicted"/>
<evidence type="ECO:0000313" key="3">
    <source>
        <dbReference type="EMBL" id="CAE7223887.1"/>
    </source>
</evidence>
<feature type="region of interest" description="Disordered" evidence="1">
    <location>
        <begin position="222"/>
        <end position="243"/>
    </location>
</feature>
<feature type="domain" description="Mei2-like C-terminal RNA recognition motif" evidence="2">
    <location>
        <begin position="25"/>
        <end position="78"/>
    </location>
</feature>
<dbReference type="GO" id="GO:0003676">
    <property type="term" value="F:nucleic acid binding"/>
    <property type="evidence" value="ECO:0007669"/>
    <property type="project" value="InterPro"/>
</dbReference>
<sequence>MAPKRKTHGVYGAPKMGEGFSAPFTTLMLRRLPPEMTTDTLLAMLNIVTPGRFDFVYVPYDRHKLVNISLAFINFTDSGAAKEAQEFFHLLNDAHAAWNIVACAGNVQGFSFNAAYYVARFGIRAIHDAHAPVLFKNGMQLTDRMEISRLYASLPTSTLQGAKDFVKAERGGSSQRGTARRAHDLIWQPTESRLPAGPDYGWSDSHKQLRDNVKAMMPAGLAPASSVFSSPPSTRSPSSEPDGLKLSASLCSQILDEPSGVWIFSL</sequence>
<dbReference type="AlphaFoldDB" id="A0A812KHC7"/>
<dbReference type="Pfam" id="PF04059">
    <property type="entry name" value="RRM_2"/>
    <property type="match status" value="1"/>
</dbReference>
<dbReference type="OrthoDB" id="421974at2759"/>
<comment type="caution">
    <text evidence="3">The sequence shown here is derived from an EMBL/GenBank/DDBJ whole genome shotgun (WGS) entry which is preliminary data.</text>
</comment>
<organism evidence="3 4">
    <name type="scientific">Symbiodinium necroappetens</name>
    <dbReference type="NCBI Taxonomy" id="1628268"/>
    <lineage>
        <taxon>Eukaryota</taxon>
        <taxon>Sar</taxon>
        <taxon>Alveolata</taxon>
        <taxon>Dinophyceae</taxon>
        <taxon>Suessiales</taxon>
        <taxon>Symbiodiniaceae</taxon>
        <taxon>Symbiodinium</taxon>
    </lineage>
</organism>
<keyword evidence="4" id="KW-1185">Reference proteome</keyword>
<accession>A0A812KHC7</accession>
<evidence type="ECO:0000256" key="1">
    <source>
        <dbReference type="SAM" id="MobiDB-lite"/>
    </source>
</evidence>
<protein>
    <submittedName>
        <fullName evidence="3">Myo16 protein</fullName>
    </submittedName>
</protein>
<evidence type="ECO:0000259" key="2">
    <source>
        <dbReference type="Pfam" id="PF04059"/>
    </source>
</evidence>
<dbReference type="InterPro" id="IPR035979">
    <property type="entry name" value="RBD_domain_sf"/>
</dbReference>
<reference evidence="3" key="1">
    <citation type="submission" date="2021-02" db="EMBL/GenBank/DDBJ databases">
        <authorList>
            <person name="Dougan E. K."/>
            <person name="Rhodes N."/>
            <person name="Thang M."/>
            <person name="Chan C."/>
        </authorList>
    </citation>
    <scope>NUCLEOTIDE SEQUENCE</scope>
</reference>
<name>A0A812KHC7_9DINO</name>
<dbReference type="EMBL" id="CAJNJA010007382">
    <property type="protein sequence ID" value="CAE7223887.1"/>
    <property type="molecule type" value="Genomic_DNA"/>
</dbReference>
<gene>
    <name evidence="3" type="primary">Myo16</name>
    <name evidence="3" type="ORF">SNEC2469_LOCUS3028</name>
</gene>
<dbReference type="Proteomes" id="UP000601435">
    <property type="component" value="Unassembled WGS sequence"/>
</dbReference>
<evidence type="ECO:0000313" key="4">
    <source>
        <dbReference type="Proteomes" id="UP000601435"/>
    </source>
</evidence>
<dbReference type="SUPFAM" id="SSF54928">
    <property type="entry name" value="RNA-binding domain, RBD"/>
    <property type="match status" value="1"/>
</dbReference>